<accession>A0A1P8Q3N9</accession>
<dbReference type="RefSeq" id="WP_076615800.1">
    <property type="nucleotide sequence ID" value="NZ_CP019323.1"/>
</dbReference>
<evidence type="ECO:0000313" key="1">
    <source>
        <dbReference type="EMBL" id="APX72468.1"/>
    </source>
</evidence>
<dbReference type="AlphaFoldDB" id="A0A1P8Q3N9"/>
<proteinExistence type="predicted"/>
<protein>
    <submittedName>
        <fullName evidence="1">Uncharacterized protein</fullName>
    </submittedName>
</protein>
<sequence>MDLNKKRLYDNLIDDFAYVNRELINKQLDGEIPSSFETSKAAAILVATCNHNLDLGQLSSYIR</sequence>
<reference evidence="2" key="1">
    <citation type="submission" date="2016-12" db="EMBL/GenBank/DDBJ databases">
        <authorList>
            <person name="Jung M.Y."/>
            <person name="Lee S.H."/>
        </authorList>
    </citation>
    <scope>NUCLEOTIDE SEQUENCE [LARGE SCALE GENOMIC DNA]</scope>
    <source>
        <strain evidence="2">WiKim39</strain>
    </source>
</reference>
<dbReference type="Proteomes" id="UP000187499">
    <property type="component" value="Chromosome"/>
</dbReference>
<organism evidence="1 2">
    <name type="scientific">Companilactobacillus allii</name>
    <dbReference type="NCBI Taxonomy" id="1847728"/>
    <lineage>
        <taxon>Bacteria</taxon>
        <taxon>Bacillati</taxon>
        <taxon>Bacillota</taxon>
        <taxon>Bacilli</taxon>
        <taxon>Lactobacillales</taxon>
        <taxon>Lactobacillaceae</taxon>
        <taxon>Companilactobacillus</taxon>
    </lineage>
</organism>
<dbReference type="STRING" id="1847728.BTM29_07860"/>
<dbReference type="EMBL" id="CP019323">
    <property type="protein sequence ID" value="APX72468.1"/>
    <property type="molecule type" value="Genomic_DNA"/>
</dbReference>
<evidence type="ECO:0000313" key="2">
    <source>
        <dbReference type="Proteomes" id="UP000187499"/>
    </source>
</evidence>
<keyword evidence="2" id="KW-1185">Reference proteome</keyword>
<gene>
    <name evidence="1" type="ORF">BTM29_07860</name>
</gene>
<name>A0A1P8Q3N9_9LACO</name>
<dbReference type="KEGG" id="lalw:BTM29_07860"/>